<feature type="transmembrane region" description="Helical" evidence="9">
    <location>
        <begin position="310"/>
        <end position="330"/>
    </location>
</feature>
<feature type="compositionally biased region" description="Basic and acidic residues" evidence="8">
    <location>
        <begin position="1"/>
        <end position="17"/>
    </location>
</feature>
<feature type="transmembrane region" description="Helical" evidence="9">
    <location>
        <begin position="373"/>
        <end position="395"/>
    </location>
</feature>
<feature type="region of interest" description="Disordered" evidence="8">
    <location>
        <begin position="1"/>
        <end position="37"/>
    </location>
</feature>
<evidence type="ECO:0000256" key="4">
    <source>
        <dbReference type="ARBA" id="ARBA00022692"/>
    </source>
</evidence>
<evidence type="ECO:0000313" key="12">
    <source>
        <dbReference type="EMBL" id="TKA81694.1"/>
    </source>
</evidence>
<keyword evidence="6 9" id="KW-1133">Transmembrane helix</keyword>
<feature type="transmembrane region" description="Helical" evidence="9">
    <location>
        <begin position="268"/>
        <end position="290"/>
    </location>
</feature>
<organism evidence="11 13">
    <name type="scientific">Cryomyces minteri</name>
    <dbReference type="NCBI Taxonomy" id="331657"/>
    <lineage>
        <taxon>Eukaryota</taxon>
        <taxon>Fungi</taxon>
        <taxon>Dikarya</taxon>
        <taxon>Ascomycota</taxon>
        <taxon>Pezizomycotina</taxon>
        <taxon>Dothideomycetes</taxon>
        <taxon>Dothideomycetes incertae sedis</taxon>
        <taxon>Cryomyces</taxon>
    </lineage>
</organism>
<evidence type="ECO:0000256" key="8">
    <source>
        <dbReference type="SAM" id="MobiDB-lite"/>
    </source>
</evidence>
<feature type="domain" description="Amino acid transporter transmembrane" evidence="10">
    <location>
        <begin position="117"/>
        <end position="427"/>
    </location>
</feature>
<evidence type="ECO:0000256" key="6">
    <source>
        <dbReference type="ARBA" id="ARBA00022989"/>
    </source>
</evidence>
<dbReference type="EMBL" id="NAJN01000017">
    <property type="protein sequence ID" value="TKA81694.1"/>
    <property type="molecule type" value="Genomic_DNA"/>
</dbReference>
<evidence type="ECO:0000256" key="3">
    <source>
        <dbReference type="ARBA" id="ARBA00022448"/>
    </source>
</evidence>
<dbReference type="GO" id="GO:0015179">
    <property type="term" value="F:L-amino acid transmembrane transporter activity"/>
    <property type="evidence" value="ECO:0007669"/>
    <property type="project" value="TreeGrafter"/>
</dbReference>
<gene>
    <name evidence="12" type="ORF">B0A49_00451</name>
    <name evidence="11" type="ORF">B0A49_00725</name>
</gene>
<keyword evidence="5" id="KW-0029">Amino-acid transport</keyword>
<evidence type="ECO:0000256" key="2">
    <source>
        <dbReference type="ARBA" id="ARBA00008066"/>
    </source>
</evidence>
<keyword evidence="3" id="KW-0813">Transport</keyword>
<dbReference type="GO" id="GO:0005783">
    <property type="term" value="C:endoplasmic reticulum"/>
    <property type="evidence" value="ECO:0007669"/>
    <property type="project" value="TreeGrafter"/>
</dbReference>
<dbReference type="STRING" id="331657.A0A4U0XXF5"/>
<comment type="subcellular location">
    <subcellularLocation>
        <location evidence="1">Membrane</location>
        <topology evidence="1">Multi-pass membrane protein</topology>
    </subcellularLocation>
</comment>
<feature type="transmembrane region" description="Helical" evidence="9">
    <location>
        <begin position="159"/>
        <end position="180"/>
    </location>
</feature>
<feature type="transmembrane region" description="Helical" evidence="9">
    <location>
        <begin position="407"/>
        <end position="428"/>
    </location>
</feature>
<evidence type="ECO:0000256" key="9">
    <source>
        <dbReference type="SAM" id="Phobius"/>
    </source>
</evidence>
<dbReference type="Pfam" id="PF01490">
    <property type="entry name" value="Aa_trans"/>
    <property type="match status" value="1"/>
</dbReference>
<dbReference type="EMBL" id="NAJN01000021">
    <property type="protein sequence ID" value="TKA81537.1"/>
    <property type="molecule type" value="Genomic_DNA"/>
</dbReference>
<feature type="transmembrane region" description="Helical" evidence="9">
    <location>
        <begin position="231"/>
        <end position="256"/>
    </location>
</feature>
<dbReference type="PANTHER" id="PTHR22950:SF458">
    <property type="entry name" value="SODIUM-COUPLED NEUTRAL AMINO ACID TRANSPORTER 11-RELATED"/>
    <property type="match status" value="1"/>
</dbReference>
<protein>
    <recommendedName>
        <fullName evidence="10">Amino acid transporter transmembrane domain-containing protein</fullName>
    </recommendedName>
</protein>
<evidence type="ECO:0000259" key="10">
    <source>
        <dbReference type="Pfam" id="PF01490"/>
    </source>
</evidence>
<comment type="caution">
    <text evidence="11">The sequence shown here is derived from an EMBL/GenBank/DDBJ whole genome shotgun (WGS) entry which is preliminary data.</text>
</comment>
<dbReference type="InterPro" id="IPR013057">
    <property type="entry name" value="AA_transpt_TM"/>
</dbReference>
<comment type="similarity">
    <text evidence="2">Belongs to the amino acid/polyamine transporter 2 family.</text>
</comment>
<reference evidence="11 13" key="1">
    <citation type="submission" date="2017-03" db="EMBL/GenBank/DDBJ databases">
        <title>Genomes of endolithic fungi from Antarctica.</title>
        <authorList>
            <person name="Coleine C."/>
            <person name="Masonjones S."/>
            <person name="Stajich J.E."/>
        </authorList>
    </citation>
    <scope>NUCLEOTIDE SEQUENCE [LARGE SCALE GENOMIC DNA]</scope>
    <source>
        <strain evidence="11 13">CCFEE 5187</strain>
    </source>
</reference>
<feature type="transmembrane region" description="Helical" evidence="9">
    <location>
        <begin position="117"/>
        <end position="139"/>
    </location>
</feature>
<feature type="transmembrane region" description="Helical" evidence="9">
    <location>
        <begin position="351"/>
        <end position="367"/>
    </location>
</feature>
<accession>A0A4U0XXF5</accession>
<dbReference type="GO" id="GO:0016020">
    <property type="term" value="C:membrane"/>
    <property type="evidence" value="ECO:0007669"/>
    <property type="project" value="UniProtKB-SubCell"/>
</dbReference>
<dbReference type="Proteomes" id="UP000308768">
    <property type="component" value="Unassembled WGS sequence"/>
</dbReference>
<dbReference type="OrthoDB" id="28208at2759"/>
<keyword evidence="4 9" id="KW-0812">Transmembrane</keyword>
<proteinExistence type="inferred from homology"/>
<sequence>MAKDNFRDGRRSERGNLDDEESSIAQPRPPGTPRTPNRVRFEIEEANGAANGFVGGEWIEEEDFMSSNGRVNSGGRMQRIPLLTDIEAPSVTVATDEDFNPEDLLESARPKSGMRSAFMNMANSIIAFGGMIAFCIIVGDTIPHVMVALFPSLPDTPFLWLFTDRRAVIVTFILGVSYPLSLYRDIAKLAKASTLALISMLVIIFTVITQGPRVAADTRGQLRGSLLIHNGVFQAIGVISFAFVCHHNSLLIYGSLKKPTIDRFTKVTHYSTSISCAACMAMALSGYLTFGDKTQGNVLNNFPTDNVLVNVARFCFGLNMLTTLPLEAFVCREVMTLYYFAHEPFNPNRHLVFSTALVVSAMTLSLITCDLGIVFELVGATSACALAYILPPLCFIKLSSRSWKTALAWVCVVFGCTVMGISLMLAVMKIMRNEGGAQTCG</sequence>
<keyword evidence="13" id="KW-1185">Reference proteome</keyword>
<evidence type="ECO:0000256" key="1">
    <source>
        <dbReference type="ARBA" id="ARBA00004141"/>
    </source>
</evidence>
<evidence type="ECO:0000313" key="11">
    <source>
        <dbReference type="EMBL" id="TKA81537.1"/>
    </source>
</evidence>
<keyword evidence="7 9" id="KW-0472">Membrane</keyword>
<name>A0A4U0XXF5_9PEZI</name>
<evidence type="ECO:0000313" key="13">
    <source>
        <dbReference type="Proteomes" id="UP000308768"/>
    </source>
</evidence>
<dbReference type="PANTHER" id="PTHR22950">
    <property type="entry name" value="AMINO ACID TRANSPORTER"/>
    <property type="match status" value="1"/>
</dbReference>
<evidence type="ECO:0000256" key="5">
    <source>
        <dbReference type="ARBA" id="ARBA00022970"/>
    </source>
</evidence>
<feature type="transmembrane region" description="Helical" evidence="9">
    <location>
        <begin position="192"/>
        <end position="211"/>
    </location>
</feature>
<evidence type="ECO:0000256" key="7">
    <source>
        <dbReference type="ARBA" id="ARBA00023136"/>
    </source>
</evidence>
<dbReference type="AlphaFoldDB" id="A0A4U0XXF5"/>